<keyword evidence="1" id="KW-0472">Membrane</keyword>
<feature type="transmembrane region" description="Helical" evidence="1">
    <location>
        <begin position="88"/>
        <end position="109"/>
    </location>
</feature>
<dbReference type="EMBL" id="CABWLH010000010">
    <property type="protein sequence ID" value="VXC01118.1"/>
    <property type="molecule type" value="Genomic_DNA"/>
</dbReference>
<keyword evidence="1" id="KW-1133">Transmembrane helix</keyword>
<evidence type="ECO:0000256" key="1">
    <source>
        <dbReference type="SAM" id="Phobius"/>
    </source>
</evidence>
<reference evidence="3 4" key="1">
    <citation type="submission" date="2019-10" db="EMBL/GenBank/DDBJ databases">
        <authorList>
            <person name="Karimi E."/>
        </authorList>
    </citation>
    <scope>NUCLEOTIDE SEQUENCE [LARGE SCALE GENOMIC DNA]</scope>
    <source>
        <strain evidence="3">Bacillus sp. 348</strain>
    </source>
</reference>
<dbReference type="InterPro" id="IPR012340">
    <property type="entry name" value="NA-bd_OB-fold"/>
</dbReference>
<feature type="transmembrane region" description="Helical" evidence="1">
    <location>
        <begin position="57"/>
        <end position="76"/>
    </location>
</feature>
<dbReference type="Gene3D" id="2.40.50.140">
    <property type="entry name" value="Nucleic acid-binding proteins"/>
    <property type="match status" value="1"/>
</dbReference>
<dbReference type="Proteomes" id="UP000433089">
    <property type="component" value="Unassembled WGS sequence"/>
</dbReference>
<protein>
    <submittedName>
        <fullName evidence="3">Putative membrane integrity integral membrane protein</fullName>
    </submittedName>
</protein>
<organism evidence="3 4">
    <name type="scientific">Bacillus altitudinis</name>
    <dbReference type="NCBI Taxonomy" id="293387"/>
    <lineage>
        <taxon>Bacteria</taxon>
        <taxon>Bacillati</taxon>
        <taxon>Bacillota</taxon>
        <taxon>Bacilli</taxon>
        <taxon>Bacillales</taxon>
        <taxon>Bacillaceae</taxon>
        <taxon>Bacillus</taxon>
    </lineage>
</organism>
<sequence length="189" mass="20367">MKGCSFHKERVRKMDVFGLPLQTLYLYILMVSGILTLVFVFFGDVFDGLFEAIPVPFLQPTLILAFLTFFSAGGFISEKTAIVGSGLGAVLSAILAVVLVTCLHVFVLVPLSSAEESLSYTEADLKGRTGEIIVSVPKDGFGEVLLISNSGKISKPAVSFDEEEISYGTRVLVVEVNKGVLSVIPNEEI</sequence>
<accession>A0A653V4C9</accession>
<evidence type="ECO:0000313" key="4">
    <source>
        <dbReference type="Proteomes" id="UP000433089"/>
    </source>
</evidence>
<proteinExistence type="predicted"/>
<keyword evidence="1" id="KW-0812">Transmembrane</keyword>
<dbReference type="Pfam" id="PF25842">
    <property type="entry name" value="NfeD_TM"/>
    <property type="match status" value="1"/>
</dbReference>
<dbReference type="AlphaFoldDB" id="A0A653V4C9"/>
<evidence type="ECO:0000313" key="3">
    <source>
        <dbReference type="EMBL" id="VXC01118.1"/>
    </source>
</evidence>
<feature type="transmembrane region" description="Helical" evidence="1">
    <location>
        <begin position="21"/>
        <end position="42"/>
    </location>
</feature>
<name>A0A653V4C9_BACAB</name>
<evidence type="ECO:0000259" key="2">
    <source>
        <dbReference type="Pfam" id="PF25842"/>
    </source>
</evidence>
<gene>
    <name evidence="3" type="primary">nfeDB</name>
    <name evidence="3" type="ORF">BACI348_50039</name>
</gene>
<dbReference type="InterPro" id="IPR058653">
    <property type="entry name" value="NfeD2_TM"/>
</dbReference>
<feature type="domain" description="Membrane protein NfeD2 N-terminal transmembrane" evidence="2">
    <location>
        <begin position="16"/>
        <end position="116"/>
    </location>
</feature>